<dbReference type="AlphaFoldDB" id="A0A835Y8Y5"/>
<reference evidence="3" key="1">
    <citation type="journal article" date="2020" name="bioRxiv">
        <title>Comparative genomics of Chlamydomonas.</title>
        <authorList>
            <person name="Craig R.J."/>
            <person name="Hasan A.R."/>
            <person name="Ness R.W."/>
            <person name="Keightley P.D."/>
        </authorList>
    </citation>
    <scope>NUCLEOTIDE SEQUENCE</scope>
    <source>
        <strain evidence="3">CCAP 11/70</strain>
    </source>
</reference>
<protein>
    <submittedName>
        <fullName evidence="3">Uncharacterized protein</fullName>
    </submittedName>
</protein>
<name>A0A835Y8Y5_9CHLO</name>
<sequence>MTGTAVQRRRGPQRGEGGGGGGAGSSPGERRQRRGVSALALAATGAGALLLLVCALASGSPAAAAPAAAAAAAAKPMPSLAAVAAAAAAMSSGNPLGPPPVELNPSVMILGMFDWVPYQDQPPFTSRCSDMVDRAKASAGGTRINFVPTHYWQDKDSNGGVDAYCYMDSNMDCVRHTAQSIASFRSGLELCFRRAVEEGLGLSIVPHLDDGGRTAAWRNGLKFNPKQKYGGFSYEDVMLNPIADALAAAIAVTPSWVDPLPVWFALQGEMSATVLNYPGEYWYLLKEIRDRFLSGLRRRGLPETLVAIHSGLTQVGVSFNFNKVLQVNTGGGVGGGSAASVLARFLGFGPFMQGRGLLGLGLGPGAGPDGPELDPALAGPARSLLASPDAAALDLGALRSLFEEIDFLGISAYAALDDPDFPMTALQNAAFTFFGEMRDLVGLDVAPIIRRRGIDLHYSEFGLGGGSSPLGTAAAATPAAAARTPFYGVWGAYVPANDPWAPPAMRAFLHSFFSKTLGWLVQGGGPTYTVSHCFLWGMGSWDVLGIYPESTMPEGTYKDPQVVDSVRRHNAAAAAAVEQRRQAAMQQAQQSAPSPGK</sequence>
<gene>
    <name evidence="3" type="ORF">HYH03_008624</name>
</gene>
<dbReference type="EMBL" id="JAEHOE010000039">
    <property type="protein sequence ID" value="KAG2493204.1"/>
    <property type="molecule type" value="Genomic_DNA"/>
</dbReference>
<evidence type="ECO:0000256" key="1">
    <source>
        <dbReference type="SAM" id="MobiDB-lite"/>
    </source>
</evidence>
<keyword evidence="4" id="KW-1185">Reference proteome</keyword>
<accession>A0A835Y8Y5</accession>
<feature type="region of interest" description="Disordered" evidence="1">
    <location>
        <begin position="1"/>
        <end position="33"/>
    </location>
</feature>
<feature type="compositionally biased region" description="Gly residues" evidence="1">
    <location>
        <begin position="14"/>
        <end position="25"/>
    </location>
</feature>
<keyword evidence="2" id="KW-0472">Membrane</keyword>
<evidence type="ECO:0000313" key="4">
    <source>
        <dbReference type="Proteomes" id="UP000612055"/>
    </source>
</evidence>
<evidence type="ECO:0000313" key="3">
    <source>
        <dbReference type="EMBL" id="KAG2493204.1"/>
    </source>
</evidence>
<keyword evidence="2" id="KW-0812">Transmembrane</keyword>
<feature type="transmembrane region" description="Helical" evidence="2">
    <location>
        <begin position="36"/>
        <end position="58"/>
    </location>
</feature>
<keyword evidence="2" id="KW-1133">Transmembrane helix</keyword>
<organism evidence="3 4">
    <name type="scientific">Edaphochlamys debaryana</name>
    <dbReference type="NCBI Taxonomy" id="47281"/>
    <lineage>
        <taxon>Eukaryota</taxon>
        <taxon>Viridiplantae</taxon>
        <taxon>Chlorophyta</taxon>
        <taxon>core chlorophytes</taxon>
        <taxon>Chlorophyceae</taxon>
        <taxon>CS clade</taxon>
        <taxon>Chlamydomonadales</taxon>
        <taxon>Chlamydomonadales incertae sedis</taxon>
        <taxon>Edaphochlamys</taxon>
    </lineage>
</organism>
<dbReference type="OrthoDB" id="532139at2759"/>
<comment type="caution">
    <text evidence="3">The sequence shown here is derived from an EMBL/GenBank/DDBJ whole genome shotgun (WGS) entry which is preliminary data.</text>
</comment>
<dbReference type="Proteomes" id="UP000612055">
    <property type="component" value="Unassembled WGS sequence"/>
</dbReference>
<proteinExistence type="predicted"/>
<evidence type="ECO:0000256" key="2">
    <source>
        <dbReference type="SAM" id="Phobius"/>
    </source>
</evidence>
<feature type="region of interest" description="Disordered" evidence="1">
    <location>
        <begin position="573"/>
        <end position="597"/>
    </location>
</feature>